<evidence type="ECO:0000256" key="1">
    <source>
        <dbReference type="SAM" id="Phobius"/>
    </source>
</evidence>
<dbReference type="EMBL" id="SGBC01000002">
    <property type="protein sequence ID" value="RZD16545.1"/>
    <property type="molecule type" value="Genomic_DNA"/>
</dbReference>
<keyword evidence="1" id="KW-1133">Transmembrane helix</keyword>
<feature type="transmembrane region" description="Helical" evidence="1">
    <location>
        <begin position="108"/>
        <end position="127"/>
    </location>
</feature>
<feature type="transmembrane region" description="Helical" evidence="1">
    <location>
        <begin position="370"/>
        <end position="392"/>
    </location>
</feature>
<feature type="transmembrane region" description="Helical" evidence="1">
    <location>
        <begin position="82"/>
        <end position="102"/>
    </location>
</feature>
<protein>
    <submittedName>
        <fullName evidence="2">Uncharacterized protein</fullName>
    </submittedName>
</protein>
<proteinExistence type="predicted"/>
<feature type="transmembrane region" description="Helical" evidence="1">
    <location>
        <begin position="248"/>
        <end position="271"/>
    </location>
</feature>
<dbReference type="Proteomes" id="UP000316562">
    <property type="component" value="Unassembled WGS sequence"/>
</dbReference>
<evidence type="ECO:0000313" key="3">
    <source>
        <dbReference type="Proteomes" id="UP000316562"/>
    </source>
</evidence>
<feature type="transmembrane region" description="Helical" evidence="1">
    <location>
        <begin position="398"/>
        <end position="418"/>
    </location>
</feature>
<keyword evidence="1" id="KW-0812">Transmembrane</keyword>
<comment type="caution">
    <text evidence="2">The sequence shown here is derived from an EMBL/GenBank/DDBJ whole genome shotgun (WGS) entry which is preliminary data.</text>
</comment>
<name>A0A519BGZ7_ACIG2</name>
<reference evidence="2 3" key="1">
    <citation type="journal article" date="2019" name="ISME J.">
        <title>Insights into ecological role of a new deltaproteobacterial order Candidatus Acidulodesulfobacterales by metagenomics and metatranscriptomics.</title>
        <authorList>
            <person name="Tan S."/>
            <person name="Liu J."/>
            <person name="Fang Y."/>
            <person name="Hedlund B.P."/>
            <person name="Lian Z.H."/>
            <person name="Huang L.Y."/>
            <person name="Li J.T."/>
            <person name="Huang L.N."/>
            <person name="Li W.J."/>
            <person name="Jiang H.C."/>
            <person name="Dong H.L."/>
            <person name="Shu W.S."/>
        </authorList>
    </citation>
    <scope>NUCLEOTIDE SEQUENCE [LARGE SCALE GENOMIC DNA]</scope>
    <source>
        <strain evidence="2">AP2</strain>
    </source>
</reference>
<feature type="transmembrane region" description="Helical" evidence="1">
    <location>
        <begin position="183"/>
        <end position="203"/>
    </location>
</feature>
<feature type="transmembrane region" description="Helical" evidence="1">
    <location>
        <begin position="139"/>
        <end position="163"/>
    </location>
</feature>
<dbReference type="AlphaFoldDB" id="A0A519BGZ7"/>
<accession>A0A519BGZ7</accession>
<feature type="transmembrane region" description="Helical" evidence="1">
    <location>
        <begin position="215"/>
        <end position="242"/>
    </location>
</feature>
<gene>
    <name evidence="2" type="ORF">EVJ46_05920</name>
</gene>
<feature type="transmembrane region" description="Helical" evidence="1">
    <location>
        <begin position="47"/>
        <end position="75"/>
    </location>
</feature>
<sequence length="423" mass="48004">MNGDSSVNIALKHIKTASIFLILFFCYMMIDSNSFLTYFFMNTKIIALTHIFTLGFLLMVIMGASYMLIPVALGVKIAFDKIVYYVYYGYTSSLIIFIAGMHYFDAEFIASGGVLLFIAVFIYDLNIMISLKKIKKWDYTGFGILFAYIYLFIGLSAGAYMAVSFYYNNIIGKYIFNLLTNHIYIMSGGFIVMLFIAISYRLLPMFYMTKKPGHFIWITDFVLLNSGIILIIISSIVNGFYYSIGQNLFYIGDFLLSAGIILFSFEFYRLMNGRIKKKLDITIFYLYAGIVFLLSAVFIGNMILFLPARAIAENQGIYYAFGFIGLFGYAGMVIIGFLHKIFPFLISLKKFEKIKHGAYKGLIGNMQKKYLQYFDAVLFIAAVPVMSFALLIADISLIRILSGTLAAASLIFFMNLVIMEKNA</sequence>
<keyword evidence="1" id="KW-0472">Membrane</keyword>
<evidence type="ECO:0000313" key="2">
    <source>
        <dbReference type="EMBL" id="RZD16545.1"/>
    </source>
</evidence>
<feature type="transmembrane region" description="Helical" evidence="1">
    <location>
        <begin position="20"/>
        <end position="41"/>
    </location>
</feature>
<organism evidence="2 3">
    <name type="scientific">Acididesulfobacter guangdongensis</name>
    <dbReference type="NCBI Taxonomy" id="2597225"/>
    <lineage>
        <taxon>Bacteria</taxon>
        <taxon>Deltaproteobacteria</taxon>
        <taxon>Candidatus Acidulodesulfobacterales</taxon>
        <taxon>Candidatus Acididesulfobacter</taxon>
    </lineage>
</organism>
<feature type="transmembrane region" description="Helical" evidence="1">
    <location>
        <begin position="283"/>
        <end position="305"/>
    </location>
</feature>
<feature type="transmembrane region" description="Helical" evidence="1">
    <location>
        <begin position="317"/>
        <end position="338"/>
    </location>
</feature>